<dbReference type="Pfam" id="PF00512">
    <property type="entry name" value="HisKA"/>
    <property type="match status" value="1"/>
</dbReference>
<dbReference type="CDD" id="cd00082">
    <property type="entry name" value="HisKA"/>
    <property type="match status" value="1"/>
</dbReference>
<evidence type="ECO:0000256" key="2">
    <source>
        <dbReference type="ARBA" id="ARBA00012438"/>
    </source>
</evidence>
<dbReference type="InterPro" id="IPR004358">
    <property type="entry name" value="Sig_transdc_His_kin-like_C"/>
</dbReference>
<feature type="transmembrane region" description="Helical" evidence="7">
    <location>
        <begin position="120"/>
        <end position="140"/>
    </location>
</feature>
<dbReference type="InterPro" id="IPR050736">
    <property type="entry name" value="Sensor_HK_Regulatory"/>
</dbReference>
<dbReference type="EMBL" id="VSSQ01009052">
    <property type="protein sequence ID" value="MPM40582.1"/>
    <property type="molecule type" value="Genomic_DNA"/>
</dbReference>
<keyword evidence="7" id="KW-1133">Transmembrane helix</keyword>
<dbReference type="InterPro" id="IPR005467">
    <property type="entry name" value="His_kinase_dom"/>
</dbReference>
<dbReference type="PROSITE" id="PS50109">
    <property type="entry name" value="HIS_KIN"/>
    <property type="match status" value="1"/>
</dbReference>
<keyword evidence="4 9" id="KW-0808">Transferase</keyword>
<dbReference type="SMART" id="SM00388">
    <property type="entry name" value="HisKA"/>
    <property type="match status" value="1"/>
</dbReference>
<name>A0A644ZI56_9ZZZZ</name>
<keyword evidence="7" id="KW-0812">Transmembrane</keyword>
<evidence type="ECO:0000256" key="6">
    <source>
        <dbReference type="ARBA" id="ARBA00023012"/>
    </source>
</evidence>
<dbReference type="SUPFAM" id="SSF55874">
    <property type="entry name" value="ATPase domain of HSP90 chaperone/DNA topoisomerase II/histidine kinase"/>
    <property type="match status" value="1"/>
</dbReference>
<feature type="transmembrane region" description="Helical" evidence="7">
    <location>
        <begin position="146"/>
        <end position="173"/>
    </location>
</feature>
<comment type="caution">
    <text evidence="9">The sequence shown here is derived from an EMBL/GenBank/DDBJ whole genome shotgun (WGS) entry which is preliminary data.</text>
</comment>
<feature type="transmembrane region" description="Helical" evidence="7">
    <location>
        <begin position="12"/>
        <end position="35"/>
    </location>
</feature>
<dbReference type="AlphaFoldDB" id="A0A644ZI56"/>
<keyword evidence="3" id="KW-0597">Phosphoprotein</keyword>
<reference evidence="9" key="1">
    <citation type="submission" date="2019-08" db="EMBL/GenBank/DDBJ databases">
        <authorList>
            <person name="Kucharzyk K."/>
            <person name="Murdoch R.W."/>
            <person name="Higgins S."/>
            <person name="Loffler F."/>
        </authorList>
    </citation>
    <scope>NUCLEOTIDE SEQUENCE</scope>
</reference>
<feature type="transmembrane region" description="Helical" evidence="7">
    <location>
        <begin position="73"/>
        <end position="91"/>
    </location>
</feature>
<dbReference type="SMART" id="SM00387">
    <property type="entry name" value="HATPase_c"/>
    <property type="match status" value="1"/>
</dbReference>
<comment type="catalytic activity">
    <reaction evidence="1">
        <text>ATP + protein L-histidine = ADP + protein N-phospho-L-histidine.</text>
        <dbReference type="EC" id="2.7.13.3"/>
    </reaction>
</comment>
<dbReference type="InterPro" id="IPR003594">
    <property type="entry name" value="HATPase_dom"/>
</dbReference>
<gene>
    <name evidence="9" type="primary">rcsC_181</name>
    <name evidence="9" type="ORF">SDC9_87226</name>
</gene>
<evidence type="ECO:0000259" key="8">
    <source>
        <dbReference type="PROSITE" id="PS50109"/>
    </source>
</evidence>
<evidence type="ECO:0000256" key="3">
    <source>
        <dbReference type="ARBA" id="ARBA00022553"/>
    </source>
</evidence>
<dbReference type="SUPFAM" id="SSF47384">
    <property type="entry name" value="Homodimeric domain of signal transducing histidine kinase"/>
    <property type="match status" value="1"/>
</dbReference>
<keyword evidence="7" id="KW-0472">Membrane</keyword>
<dbReference type="CDD" id="cd16922">
    <property type="entry name" value="HATPase_EvgS-ArcB-TorS-like"/>
    <property type="match status" value="1"/>
</dbReference>
<dbReference type="GO" id="GO:0000155">
    <property type="term" value="F:phosphorelay sensor kinase activity"/>
    <property type="evidence" value="ECO:0007669"/>
    <property type="project" value="InterPro"/>
</dbReference>
<proteinExistence type="predicted"/>
<keyword evidence="5 9" id="KW-0418">Kinase</keyword>
<evidence type="ECO:0000313" key="9">
    <source>
        <dbReference type="EMBL" id="MPM40582.1"/>
    </source>
</evidence>
<evidence type="ECO:0000256" key="4">
    <source>
        <dbReference type="ARBA" id="ARBA00022679"/>
    </source>
</evidence>
<feature type="transmembrane region" description="Helical" evidence="7">
    <location>
        <begin position="97"/>
        <end position="113"/>
    </location>
</feature>
<feature type="domain" description="Histidine kinase" evidence="8">
    <location>
        <begin position="236"/>
        <end position="458"/>
    </location>
</feature>
<dbReference type="PANTHER" id="PTHR43711:SF31">
    <property type="entry name" value="HISTIDINE KINASE"/>
    <property type="match status" value="1"/>
</dbReference>
<sequence length="469" mass="52523">MNAFKNESLKYCFGFSFFLGVVFCYAALWSLHIGMSAESLLVSSLDPSLWITFALYTIGFVIAYLLRNKAPAASSWILSLGASLSVLVLITTNHDPRYLYCLIIPFLLAIVLLETVESILYIIINLVVVVVASLIHFQNWSFLDQYLFPFALLASIAILLEMIFAQLLSYLAWYHNRYLIALNNEQIIRDNEIKLQALVNSLKDYERYLSETNFSLMQARDDAEQARAVKQNFVQNVSHELRTPLNLIIGFSETMINAPQSYGEVNWTPDLRGDIECIYQNSQHLKSLIDDILDMAKLENKQYEVEIADVDLNSLINEMVLITAGAYNSKGLYLETELSPFIKLVRGDSVRLKQVILNLLSNSLKYTKKGGVKITSEVKGSMACVTVQDTGKGIPKDDLNKVFEAFFQVDKSNNREDYGTGLGLSISKQLIELLGGEISISSEPGHGTAVQFCLPLSKTVKLAINSIKG</sequence>
<dbReference type="InterPro" id="IPR036890">
    <property type="entry name" value="HATPase_C_sf"/>
</dbReference>
<dbReference type="EC" id="2.7.13.3" evidence="2"/>
<organism evidence="9">
    <name type="scientific">bioreactor metagenome</name>
    <dbReference type="NCBI Taxonomy" id="1076179"/>
    <lineage>
        <taxon>unclassified sequences</taxon>
        <taxon>metagenomes</taxon>
        <taxon>ecological metagenomes</taxon>
    </lineage>
</organism>
<accession>A0A644ZI56</accession>
<dbReference type="Gene3D" id="3.30.565.10">
    <property type="entry name" value="Histidine kinase-like ATPase, C-terminal domain"/>
    <property type="match status" value="1"/>
</dbReference>
<dbReference type="PRINTS" id="PR00344">
    <property type="entry name" value="BCTRLSENSOR"/>
</dbReference>
<dbReference type="Pfam" id="PF02518">
    <property type="entry name" value="HATPase_c"/>
    <property type="match status" value="1"/>
</dbReference>
<evidence type="ECO:0000256" key="7">
    <source>
        <dbReference type="SAM" id="Phobius"/>
    </source>
</evidence>
<dbReference type="PANTHER" id="PTHR43711">
    <property type="entry name" value="TWO-COMPONENT HISTIDINE KINASE"/>
    <property type="match status" value="1"/>
</dbReference>
<dbReference type="FunFam" id="3.30.565.10:FF:000010">
    <property type="entry name" value="Sensor histidine kinase RcsC"/>
    <property type="match status" value="1"/>
</dbReference>
<evidence type="ECO:0000256" key="1">
    <source>
        <dbReference type="ARBA" id="ARBA00000085"/>
    </source>
</evidence>
<dbReference type="InterPro" id="IPR036097">
    <property type="entry name" value="HisK_dim/P_sf"/>
</dbReference>
<evidence type="ECO:0000256" key="5">
    <source>
        <dbReference type="ARBA" id="ARBA00022777"/>
    </source>
</evidence>
<protein>
    <recommendedName>
        <fullName evidence="2">histidine kinase</fullName>
        <ecNumber evidence="2">2.7.13.3</ecNumber>
    </recommendedName>
</protein>
<dbReference type="Gene3D" id="1.10.287.130">
    <property type="match status" value="1"/>
</dbReference>
<dbReference type="InterPro" id="IPR003661">
    <property type="entry name" value="HisK_dim/P_dom"/>
</dbReference>
<feature type="transmembrane region" description="Helical" evidence="7">
    <location>
        <begin position="47"/>
        <end position="66"/>
    </location>
</feature>
<keyword evidence="6" id="KW-0902">Two-component regulatory system</keyword>